<comment type="similarity">
    <text evidence="6">Belongs to the SEC2 family.</text>
</comment>
<name>A0A8J6GKT6_MICOH</name>
<evidence type="ECO:0000259" key="9">
    <source>
        <dbReference type="Pfam" id="PF06428"/>
    </source>
</evidence>
<dbReference type="PANTHER" id="PTHR14430:SF5">
    <property type="entry name" value="GUANINE NUCLEOTIDE EXCHANGE FACTOR FOR RAB-3A"/>
    <property type="match status" value="1"/>
</dbReference>
<dbReference type="GO" id="GO:0070319">
    <property type="term" value="C:Golgi to plasma membrane transport vesicle"/>
    <property type="evidence" value="ECO:0007669"/>
    <property type="project" value="TreeGrafter"/>
</dbReference>
<proteinExistence type="inferred from homology"/>
<organism evidence="10 11">
    <name type="scientific">Microtus ochrogaster</name>
    <name type="common">Prairie vole</name>
    <dbReference type="NCBI Taxonomy" id="79684"/>
    <lineage>
        <taxon>Eukaryota</taxon>
        <taxon>Metazoa</taxon>
        <taxon>Chordata</taxon>
        <taxon>Craniata</taxon>
        <taxon>Vertebrata</taxon>
        <taxon>Euteleostomi</taxon>
        <taxon>Mammalia</taxon>
        <taxon>Eutheria</taxon>
        <taxon>Euarchontoglires</taxon>
        <taxon>Glires</taxon>
        <taxon>Rodentia</taxon>
        <taxon>Myomorpha</taxon>
        <taxon>Muroidea</taxon>
        <taxon>Cricetidae</taxon>
        <taxon>Arvicolinae</taxon>
        <taxon>Microtus</taxon>
    </lineage>
</organism>
<comment type="caution">
    <text evidence="10">The sequence shown here is derived from an EMBL/GenBank/DDBJ whole genome shotgun (WGS) entry which is preliminary data.</text>
</comment>
<reference evidence="10" key="1">
    <citation type="submission" date="2020-03" db="EMBL/GenBank/DDBJ databases">
        <title>Studies in the Genomics of Life Span.</title>
        <authorList>
            <person name="Glass D."/>
        </authorList>
    </citation>
    <scope>NUCLEOTIDE SEQUENCE</scope>
    <source>
        <strain evidence="10">LTLLF</strain>
        <tissue evidence="10">Muscle</tissue>
    </source>
</reference>
<evidence type="ECO:0000256" key="7">
    <source>
        <dbReference type="SAM" id="Coils"/>
    </source>
</evidence>
<protein>
    <submittedName>
        <fullName evidence="10">Guanine nucleotide exchange factor for Rab-3A</fullName>
    </submittedName>
</protein>
<dbReference type="PANTHER" id="PTHR14430">
    <property type="entry name" value="RABIN3-RELATED"/>
    <property type="match status" value="1"/>
</dbReference>
<keyword evidence="4" id="KW-0653">Protein transport</keyword>
<feature type="region of interest" description="Disordered" evidence="8">
    <location>
        <begin position="29"/>
        <end position="109"/>
    </location>
</feature>
<evidence type="ECO:0000256" key="3">
    <source>
        <dbReference type="ARBA" id="ARBA00022658"/>
    </source>
</evidence>
<dbReference type="Proteomes" id="UP000710432">
    <property type="component" value="Unassembled WGS sequence"/>
</dbReference>
<keyword evidence="1" id="KW-0813">Transport</keyword>
<dbReference type="Gene3D" id="1.20.5.4880">
    <property type="match status" value="1"/>
</dbReference>
<dbReference type="Pfam" id="PF06428">
    <property type="entry name" value="Sec2p"/>
    <property type="match status" value="1"/>
</dbReference>
<dbReference type="AlphaFoldDB" id="A0A8J6GKT6"/>
<evidence type="ECO:0000313" key="11">
    <source>
        <dbReference type="Proteomes" id="UP000710432"/>
    </source>
</evidence>
<dbReference type="GO" id="GO:0015031">
    <property type="term" value="P:protein transport"/>
    <property type="evidence" value="ECO:0007669"/>
    <property type="project" value="UniProtKB-KW"/>
</dbReference>
<dbReference type="Pfam" id="PF25555">
    <property type="entry name" value="RAB3A-like_C"/>
    <property type="match status" value="1"/>
</dbReference>
<feature type="region of interest" description="Disordered" evidence="8">
    <location>
        <begin position="214"/>
        <end position="246"/>
    </location>
</feature>
<dbReference type="InterPro" id="IPR009449">
    <property type="entry name" value="Sec2_N"/>
</dbReference>
<feature type="region of interest" description="Disordered" evidence="8">
    <location>
        <begin position="567"/>
        <end position="673"/>
    </location>
</feature>
<feature type="domain" description="GDP/GTP exchange factor Sec2 N-terminal" evidence="9">
    <location>
        <begin position="122"/>
        <end position="191"/>
    </location>
</feature>
<evidence type="ECO:0000256" key="6">
    <source>
        <dbReference type="ARBA" id="ARBA00025794"/>
    </source>
</evidence>
<feature type="coiled-coil region" evidence="7">
    <location>
        <begin position="124"/>
        <end position="172"/>
    </location>
</feature>
<evidence type="ECO:0000256" key="5">
    <source>
        <dbReference type="ARBA" id="ARBA00023054"/>
    </source>
</evidence>
<dbReference type="InterPro" id="IPR040351">
    <property type="entry name" value="RAB3IL/RAB3IP/Sec2"/>
</dbReference>
<dbReference type="EMBL" id="JAATJU010021838">
    <property type="protein sequence ID" value="KAH0512671.1"/>
    <property type="molecule type" value="Genomic_DNA"/>
</dbReference>
<dbReference type="GO" id="GO:0006887">
    <property type="term" value="P:exocytosis"/>
    <property type="evidence" value="ECO:0007669"/>
    <property type="project" value="TreeGrafter"/>
</dbReference>
<feature type="compositionally biased region" description="Low complexity" evidence="8">
    <location>
        <begin position="637"/>
        <end position="656"/>
    </location>
</feature>
<dbReference type="SUPFAM" id="SSF144284">
    <property type="entry name" value="Sec2 N-terminal region"/>
    <property type="match status" value="1"/>
</dbReference>
<gene>
    <name evidence="10" type="ORF">LTLLF_143470</name>
</gene>
<feature type="compositionally biased region" description="Basic and acidic residues" evidence="8">
    <location>
        <begin position="90"/>
        <end position="102"/>
    </location>
</feature>
<evidence type="ECO:0000256" key="1">
    <source>
        <dbReference type="ARBA" id="ARBA00022448"/>
    </source>
</evidence>
<dbReference type="GO" id="GO:0005085">
    <property type="term" value="F:guanyl-nucleotide exchange factor activity"/>
    <property type="evidence" value="ECO:0007669"/>
    <property type="project" value="UniProtKB-KW"/>
</dbReference>
<evidence type="ECO:0000313" key="10">
    <source>
        <dbReference type="EMBL" id="KAH0512671.1"/>
    </source>
</evidence>
<sequence length="673" mass="73549">MEGSDKPRQCPARGSCPVFLAMSSGTVRYAPSGLGPVPERNFREEPWDANSPPQPDEGLPTGLSAVSVPWKNLGLSKGHRESPGSLVEDSASRKEAQGEEHSAAVPLDVSRLRSSSMEIREKGSEFLKEELYKAQKELKLKDEECERLCKVRAQLEQELEELTASLFEEAHKMVREANMKQAASEKQLKEAWGKIDMLQAEVTALKTLVITSTPASPNRELHPQLLSPTKAGPRKGHSRHKSTSSSLCPVVCPTAGHIPTPDKEGKEPGLPPLLSLLLCVIPSKAIHLTYEPTWQLPSGEPPTAPNSASSLSFSRQVDTTLFSEFQAWRASPTLDKDCPFLERVYREDVGPCLDFTVQELSAMVRVAVEDNTLTIEPVASQTLPAAKVPTVEWNTTNTCALSGLARTCHHRIRLGDSESHYYISPSSRARITAVCNFFTYIRYIQQGLVRQDGMKALNLTKHTYLVPHPVISHFTICQICPDLNPARAVTLEPAAFLIYDHRDAWLKPRDVPNSTSQPLGAQTWVPLGPLRVRPGAAACRTLVYRVPSPLTPLRRVRGTGGGTLSRGLGRAWWPPRPSRVGRAPSRHRPPRIANGGGGAAPGLERARDWPARGPGRGAGEASAVSADVREGKVPCVESRAGARSYGGRSGRAGPARRAAEEDPRSRPRLPWCL</sequence>
<evidence type="ECO:0000256" key="4">
    <source>
        <dbReference type="ARBA" id="ARBA00022927"/>
    </source>
</evidence>
<accession>A0A8J6GKT6</accession>
<dbReference type="FunFam" id="1.20.5.4880:FF:000001">
    <property type="entry name" value="Guanine nucleotide exchange factor for Rab-3A"/>
    <property type="match status" value="1"/>
</dbReference>
<feature type="compositionally biased region" description="Basic residues" evidence="8">
    <location>
        <begin position="232"/>
        <end position="242"/>
    </location>
</feature>
<keyword evidence="3" id="KW-0344">Guanine-nucleotide releasing factor</keyword>
<evidence type="ECO:0000256" key="8">
    <source>
        <dbReference type="SAM" id="MobiDB-lite"/>
    </source>
</evidence>
<evidence type="ECO:0000256" key="2">
    <source>
        <dbReference type="ARBA" id="ARBA00022553"/>
    </source>
</evidence>
<keyword evidence="5 7" id="KW-0175">Coiled coil</keyword>
<keyword evidence="2" id="KW-0597">Phosphoprotein</keyword>